<keyword evidence="1" id="KW-1133">Transmembrane helix</keyword>
<evidence type="ECO:0000313" key="3">
    <source>
        <dbReference type="Proteomes" id="UP000078284"/>
    </source>
</evidence>
<accession>A0A178VPP8</accession>
<reference evidence="3" key="1">
    <citation type="journal article" date="2016" name="Proc. Natl. Acad. Sci. U.S.A.">
        <title>Chromosome-level assembly of Arabidopsis thaliana Ler reveals the extent of translocation and inversion polymorphisms.</title>
        <authorList>
            <person name="Zapata L."/>
            <person name="Ding J."/>
            <person name="Willing E.M."/>
            <person name="Hartwig B."/>
            <person name="Bezdan D."/>
            <person name="Jiao W.B."/>
            <person name="Patel V."/>
            <person name="Velikkakam James G."/>
            <person name="Koornneef M."/>
            <person name="Ossowski S."/>
            <person name="Schneeberger K."/>
        </authorList>
    </citation>
    <scope>NUCLEOTIDE SEQUENCE [LARGE SCALE GENOMIC DNA]</scope>
    <source>
        <strain evidence="3">cv. Landsberg erecta</strain>
    </source>
</reference>
<comment type="caution">
    <text evidence="2">The sequence shown here is derived from an EMBL/GenBank/DDBJ whole genome shotgun (WGS) entry which is preliminary data.</text>
</comment>
<dbReference type="EMBL" id="LUHQ01000002">
    <property type="protein sequence ID" value="OAP08417.1"/>
    <property type="molecule type" value="Genomic_DNA"/>
</dbReference>
<evidence type="ECO:0000313" key="2">
    <source>
        <dbReference type="EMBL" id="OAP08417.1"/>
    </source>
</evidence>
<proteinExistence type="predicted"/>
<protein>
    <recommendedName>
        <fullName evidence="4">Transmembrane protein</fullName>
    </recommendedName>
</protein>
<gene>
    <name evidence="2" type="ordered locus">AXX17_At2g44760</name>
</gene>
<name>A0A178VPP8_ARATH</name>
<dbReference type="AlphaFoldDB" id="A0A178VPP8"/>
<feature type="transmembrane region" description="Helical" evidence="1">
    <location>
        <begin position="43"/>
        <end position="69"/>
    </location>
</feature>
<evidence type="ECO:0008006" key="4">
    <source>
        <dbReference type="Google" id="ProtNLM"/>
    </source>
</evidence>
<dbReference type="Proteomes" id="UP000078284">
    <property type="component" value="Chromosome 2"/>
</dbReference>
<keyword evidence="1" id="KW-0812">Transmembrane</keyword>
<evidence type="ECO:0000256" key="1">
    <source>
        <dbReference type="SAM" id="Phobius"/>
    </source>
</evidence>
<keyword evidence="1" id="KW-0472">Membrane</keyword>
<organism evidence="2 3">
    <name type="scientific">Arabidopsis thaliana</name>
    <name type="common">Mouse-ear cress</name>
    <dbReference type="NCBI Taxonomy" id="3702"/>
    <lineage>
        <taxon>Eukaryota</taxon>
        <taxon>Viridiplantae</taxon>
        <taxon>Streptophyta</taxon>
        <taxon>Embryophyta</taxon>
        <taxon>Tracheophyta</taxon>
        <taxon>Spermatophyta</taxon>
        <taxon>Magnoliopsida</taxon>
        <taxon>eudicotyledons</taxon>
        <taxon>Gunneridae</taxon>
        <taxon>Pentapetalae</taxon>
        <taxon>rosids</taxon>
        <taxon>malvids</taxon>
        <taxon>Brassicales</taxon>
        <taxon>Brassicaceae</taxon>
        <taxon>Camelineae</taxon>
        <taxon>Arabidopsis</taxon>
    </lineage>
</organism>
<sequence length="91" mass="10597">MKEEDKAVMRERQGTSRAWIEFTKTLNDSVLSLPMHCLFPGSLFFSLYFSLSFHFTAFNGILLLLLTFVTADDKLKGFWVWSTSLSFMKWS</sequence>